<evidence type="ECO:0008006" key="14">
    <source>
        <dbReference type="Google" id="ProtNLM"/>
    </source>
</evidence>
<feature type="domain" description="C2H2-type" evidence="10">
    <location>
        <begin position="346"/>
        <end position="374"/>
    </location>
</feature>
<feature type="region of interest" description="Disordered" evidence="9">
    <location>
        <begin position="325"/>
        <end position="346"/>
    </location>
</feature>
<dbReference type="PANTHER" id="PTHR16515:SF45">
    <property type="entry name" value="HISTONE-LYSINE N-METHYLTRANSFERASE PRDM9"/>
    <property type="match status" value="1"/>
</dbReference>
<comment type="subcellular location">
    <subcellularLocation>
        <location evidence="1">Nucleus</location>
    </subcellularLocation>
</comment>
<evidence type="ECO:0000256" key="7">
    <source>
        <dbReference type="ARBA" id="ARBA00023242"/>
    </source>
</evidence>
<evidence type="ECO:0000256" key="6">
    <source>
        <dbReference type="ARBA" id="ARBA00023163"/>
    </source>
</evidence>
<dbReference type="PROSITE" id="PS50280">
    <property type="entry name" value="SET"/>
    <property type="match status" value="1"/>
</dbReference>
<dbReference type="GO" id="GO:0032259">
    <property type="term" value="P:methylation"/>
    <property type="evidence" value="ECO:0007669"/>
    <property type="project" value="UniProtKB-KW"/>
</dbReference>
<sequence length="385" mass="42782">MRRRPLVPRLITPTNCSENGMMNSPAGIKASSPSIGHDGNGNAEGEESVPSPGNHSTSDEEWHPTTDRPQADDAKPIRRKTRKHDNHLLRCPLQGCNGNDDVGTEKQQQEEVEARNDDHFYCEECQSFYLEECETHGPPSFTHDSPIPFGVPQRALLTLPPGLMVGCSSIPGAGLGVFNQRELVPVGMHFGPFEGEVTSREKALESSYAWAICRKEGVYEYIDGSRDSYSNWMRYVNCARNKEEQNLVAFQRQGGVLYRCCRPITPGQELLVSCADHYSKELGAICNSLWIKKCTTAAANLEKPAQVFKCPQCKFSSSAEHRVQRHVEQSHSRTAKARGESGERSHSCCECGQSFGSLCDLRKHERTTHTGGESHCCSDLIYVSF</sequence>
<dbReference type="Pfam" id="PF21549">
    <property type="entry name" value="PRDM2_PR"/>
    <property type="match status" value="1"/>
</dbReference>
<dbReference type="Proteomes" id="UP001152803">
    <property type="component" value="Unassembled WGS sequence"/>
</dbReference>
<keyword evidence="7" id="KW-0539">Nucleus</keyword>
<evidence type="ECO:0000256" key="8">
    <source>
        <dbReference type="PROSITE-ProRule" id="PRU00042"/>
    </source>
</evidence>
<reference evidence="12" key="1">
    <citation type="journal article" date="2023" name="Science">
        <title>Genome structures resolve the early diversification of teleost fishes.</title>
        <authorList>
            <person name="Parey E."/>
            <person name="Louis A."/>
            <person name="Montfort J."/>
            <person name="Bouchez O."/>
            <person name="Roques C."/>
            <person name="Iampietro C."/>
            <person name="Lluch J."/>
            <person name="Castinel A."/>
            <person name="Donnadieu C."/>
            <person name="Desvignes T."/>
            <person name="Floi Bucao C."/>
            <person name="Jouanno E."/>
            <person name="Wen M."/>
            <person name="Mejri S."/>
            <person name="Dirks R."/>
            <person name="Jansen H."/>
            <person name="Henkel C."/>
            <person name="Chen W.J."/>
            <person name="Zahm M."/>
            <person name="Cabau C."/>
            <person name="Klopp C."/>
            <person name="Thompson A.W."/>
            <person name="Robinson-Rechavi M."/>
            <person name="Braasch I."/>
            <person name="Lecointre G."/>
            <person name="Bobe J."/>
            <person name="Postlethwait J.H."/>
            <person name="Berthelot C."/>
            <person name="Roest Crollius H."/>
            <person name="Guiguen Y."/>
        </authorList>
    </citation>
    <scope>NUCLEOTIDE SEQUENCE</scope>
    <source>
        <strain evidence="12">Concon-B</strain>
    </source>
</reference>
<evidence type="ECO:0000313" key="12">
    <source>
        <dbReference type="EMBL" id="KAJ8284465.1"/>
    </source>
</evidence>
<keyword evidence="4" id="KW-0949">S-adenosyl-L-methionine</keyword>
<keyword evidence="8" id="KW-0479">Metal-binding</keyword>
<dbReference type="GO" id="GO:0005634">
    <property type="term" value="C:nucleus"/>
    <property type="evidence" value="ECO:0007669"/>
    <property type="project" value="UniProtKB-SubCell"/>
</dbReference>
<feature type="compositionally biased region" description="Basic and acidic residues" evidence="9">
    <location>
        <begin position="57"/>
        <end position="76"/>
    </location>
</feature>
<keyword evidence="6" id="KW-0804">Transcription</keyword>
<keyword evidence="2" id="KW-0489">Methyltransferase</keyword>
<feature type="compositionally biased region" description="Polar residues" evidence="9">
    <location>
        <begin position="12"/>
        <end position="22"/>
    </location>
</feature>
<dbReference type="AlphaFoldDB" id="A0A9Q1DZ25"/>
<dbReference type="EMBL" id="JAFJMO010000002">
    <property type="protein sequence ID" value="KAJ8284465.1"/>
    <property type="molecule type" value="Genomic_DNA"/>
</dbReference>
<dbReference type="OrthoDB" id="9439903at2759"/>
<dbReference type="CDD" id="cd19193">
    <property type="entry name" value="PR-SET_PRDM7_9"/>
    <property type="match status" value="1"/>
</dbReference>
<organism evidence="12 13">
    <name type="scientific">Conger conger</name>
    <name type="common">Conger eel</name>
    <name type="synonym">Muraena conger</name>
    <dbReference type="NCBI Taxonomy" id="82655"/>
    <lineage>
        <taxon>Eukaryota</taxon>
        <taxon>Metazoa</taxon>
        <taxon>Chordata</taxon>
        <taxon>Craniata</taxon>
        <taxon>Vertebrata</taxon>
        <taxon>Euteleostomi</taxon>
        <taxon>Actinopterygii</taxon>
        <taxon>Neopterygii</taxon>
        <taxon>Teleostei</taxon>
        <taxon>Anguilliformes</taxon>
        <taxon>Congridae</taxon>
        <taxon>Conger</taxon>
    </lineage>
</organism>
<name>A0A9Q1DZ25_CONCO</name>
<keyword evidence="3" id="KW-0808">Transferase</keyword>
<protein>
    <recommendedName>
        <fullName evidence="14">Histone-lysine N-methyltransferase PRDM9</fullName>
    </recommendedName>
</protein>
<dbReference type="PROSITE" id="PS00028">
    <property type="entry name" value="ZINC_FINGER_C2H2_1"/>
    <property type="match status" value="1"/>
</dbReference>
<dbReference type="InterPro" id="IPR050331">
    <property type="entry name" value="Zinc_finger"/>
</dbReference>
<accession>A0A9Q1DZ25</accession>
<dbReference type="InterPro" id="IPR013087">
    <property type="entry name" value="Znf_C2H2_type"/>
</dbReference>
<dbReference type="SMART" id="SM00355">
    <property type="entry name" value="ZnF_C2H2"/>
    <property type="match status" value="2"/>
</dbReference>
<keyword evidence="5" id="KW-0805">Transcription regulation</keyword>
<evidence type="ECO:0000313" key="13">
    <source>
        <dbReference type="Proteomes" id="UP001152803"/>
    </source>
</evidence>
<dbReference type="PROSITE" id="PS50157">
    <property type="entry name" value="ZINC_FINGER_C2H2_2"/>
    <property type="match status" value="1"/>
</dbReference>
<keyword evidence="13" id="KW-1185">Reference proteome</keyword>
<dbReference type="InterPro" id="IPR001214">
    <property type="entry name" value="SET_dom"/>
</dbReference>
<dbReference type="SUPFAM" id="SSF57667">
    <property type="entry name" value="beta-beta-alpha zinc fingers"/>
    <property type="match status" value="1"/>
</dbReference>
<proteinExistence type="predicted"/>
<dbReference type="SUPFAM" id="SSF82199">
    <property type="entry name" value="SET domain"/>
    <property type="match status" value="1"/>
</dbReference>
<dbReference type="InterPro" id="IPR044417">
    <property type="entry name" value="PRDM7_9_PR-SET"/>
</dbReference>
<dbReference type="GO" id="GO:0008270">
    <property type="term" value="F:zinc ion binding"/>
    <property type="evidence" value="ECO:0007669"/>
    <property type="project" value="UniProtKB-KW"/>
</dbReference>
<evidence type="ECO:0000256" key="2">
    <source>
        <dbReference type="ARBA" id="ARBA00022603"/>
    </source>
</evidence>
<evidence type="ECO:0000256" key="9">
    <source>
        <dbReference type="SAM" id="MobiDB-lite"/>
    </source>
</evidence>
<evidence type="ECO:0000256" key="5">
    <source>
        <dbReference type="ARBA" id="ARBA00023015"/>
    </source>
</evidence>
<dbReference type="GO" id="GO:0042054">
    <property type="term" value="F:histone methyltransferase activity"/>
    <property type="evidence" value="ECO:0007669"/>
    <property type="project" value="InterPro"/>
</dbReference>
<evidence type="ECO:0000259" key="11">
    <source>
        <dbReference type="PROSITE" id="PS50280"/>
    </source>
</evidence>
<gene>
    <name evidence="12" type="ORF">COCON_G00033150</name>
</gene>
<comment type="caution">
    <text evidence="12">The sequence shown here is derived from an EMBL/GenBank/DDBJ whole genome shotgun (WGS) entry which is preliminary data.</text>
</comment>
<keyword evidence="8" id="KW-0862">Zinc</keyword>
<evidence type="ECO:0000256" key="4">
    <source>
        <dbReference type="ARBA" id="ARBA00022691"/>
    </source>
</evidence>
<dbReference type="InterPro" id="IPR036236">
    <property type="entry name" value="Znf_C2H2_sf"/>
</dbReference>
<dbReference type="PANTHER" id="PTHR16515">
    <property type="entry name" value="PR DOMAIN ZINC FINGER PROTEIN"/>
    <property type="match status" value="1"/>
</dbReference>
<feature type="region of interest" description="Disordered" evidence="9">
    <location>
        <begin position="1"/>
        <end position="84"/>
    </location>
</feature>
<dbReference type="Gene3D" id="2.170.270.10">
    <property type="entry name" value="SET domain"/>
    <property type="match status" value="1"/>
</dbReference>
<dbReference type="InterPro" id="IPR046341">
    <property type="entry name" value="SET_dom_sf"/>
</dbReference>
<evidence type="ECO:0000256" key="1">
    <source>
        <dbReference type="ARBA" id="ARBA00004123"/>
    </source>
</evidence>
<dbReference type="Gene3D" id="3.30.160.60">
    <property type="entry name" value="Classic Zinc Finger"/>
    <property type="match status" value="1"/>
</dbReference>
<dbReference type="GO" id="GO:0010468">
    <property type="term" value="P:regulation of gene expression"/>
    <property type="evidence" value="ECO:0007669"/>
    <property type="project" value="TreeGrafter"/>
</dbReference>
<feature type="domain" description="SET" evidence="11">
    <location>
        <begin position="161"/>
        <end position="275"/>
    </location>
</feature>
<evidence type="ECO:0000256" key="3">
    <source>
        <dbReference type="ARBA" id="ARBA00022679"/>
    </source>
</evidence>
<evidence type="ECO:0000259" key="10">
    <source>
        <dbReference type="PROSITE" id="PS50157"/>
    </source>
</evidence>
<keyword evidence="8" id="KW-0863">Zinc-finger</keyword>